<dbReference type="EMBL" id="OZ034813">
    <property type="protein sequence ID" value="CAL1352249.1"/>
    <property type="molecule type" value="Genomic_DNA"/>
</dbReference>
<dbReference type="Proteomes" id="UP001497516">
    <property type="component" value="Chromosome 1"/>
</dbReference>
<gene>
    <name evidence="1" type="ORF">LTRI10_LOCUS233</name>
</gene>
<keyword evidence="2" id="KW-1185">Reference proteome</keyword>
<proteinExistence type="predicted"/>
<evidence type="ECO:0000313" key="1">
    <source>
        <dbReference type="EMBL" id="CAL1352249.1"/>
    </source>
</evidence>
<sequence>MFDASQYEFFGQHAGNGVELGGLEEDENPVFGSVGDEYRLFDRDEVRCYLLTVADLCRCSSCICERPSSDTLL</sequence>
<name>A0AAV2C7T8_9ROSI</name>
<accession>A0AAV2C7T8</accession>
<reference evidence="1 2" key="1">
    <citation type="submission" date="2024-04" db="EMBL/GenBank/DDBJ databases">
        <authorList>
            <person name="Fracassetti M."/>
        </authorList>
    </citation>
    <scope>NUCLEOTIDE SEQUENCE [LARGE SCALE GENOMIC DNA]</scope>
</reference>
<evidence type="ECO:0000313" key="2">
    <source>
        <dbReference type="Proteomes" id="UP001497516"/>
    </source>
</evidence>
<protein>
    <submittedName>
        <fullName evidence="1">Uncharacterized protein</fullName>
    </submittedName>
</protein>
<organism evidence="1 2">
    <name type="scientific">Linum trigynum</name>
    <dbReference type="NCBI Taxonomy" id="586398"/>
    <lineage>
        <taxon>Eukaryota</taxon>
        <taxon>Viridiplantae</taxon>
        <taxon>Streptophyta</taxon>
        <taxon>Embryophyta</taxon>
        <taxon>Tracheophyta</taxon>
        <taxon>Spermatophyta</taxon>
        <taxon>Magnoliopsida</taxon>
        <taxon>eudicotyledons</taxon>
        <taxon>Gunneridae</taxon>
        <taxon>Pentapetalae</taxon>
        <taxon>rosids</taxon>
        <taxon>fabids</taxon>
        <taxon>Malpighiales</taxon>
        <taxon>Linaceae</taxon>
        <taxon>Linum</taxon>
    </lineage>
</organism>
<dbReference type="AlphaFoldDB" id="A0AAV2C7T8"/>